<evidence type="ECO:0008006" key="4">
    <source>
        <dbReference type="Google" id="ProtNLM"/>
    </source>
</evidence>
<evidence type="ECO:0000256" key="1">
    <source>
        <dbReference type="SAM" id="SignalP"/>
    </source>
</evidence>
<evidence type="ECO:0000313" key="2">
    <source>
        <dbReference type="EMBL" id="OGC28169.1"/>
    </source>
</evidence>
<comment type="caution">
    <text evidence="2">The sequence shown here is derived from an EMBL/GenBank/DDBJ whole genome shotgun (WGS) entry which is preliminary data.</text>
</comment>
<sequence>MAHSKSKIIIGLLLLGALAGAVFAAPSAEDVKSFPAIGGEVSGVTIPGVKSISINDKPVKVNPDNTFFTRVELKAGEKYLILRITYQGLRVIKKYLVLRSEKSKQFKVFVPKAEIETPLKVSRAANRPVKRKTITKEEIERIKREAKAREKAAKVQKESRVYDFSKEEFGQGTETMKGLSTAIVNDNYGMNLKSPIGTLSYLKEILRMTNFYDRYWKPRWGDRPVSAAINNLLKITQGYRGKPFSSLTAEQQMNILKLNRLLLETTYPGLCPISELKKLIIDESWMSEIPLKNNGYIYVWEFSHGKFLVLKVVNQKFSADIYVPLTEEWISLQNLSYKELKELIAKPAWEINSFEEKK</sequence>
<feature type="signal peptide" evidence="1">
    <location>
        <begin position="1"/>
        <end position="24"/>
    </location>
</feature>
<feature type="chain" id="PRO_5009514499" description="PEGA domain-containing protein" evidence="1">
    <location>
        <begin position="25"/>
        <end position="358"/>
    </location>
</feature>
<dbReference type="Proteomes" id="UP000178602">
    <property type="component" value="Unassembled WGS sequence"/>
</dbReference>
<evidence type="ECO:0000313" key="3">
    <source>
        <dbReference type="Proteomes" id="UP000178602"/>
    </source>
</evidence>
<accession>A0A1F4T6M6</accession>
<proteinExistence type="predicted"/>
<reference evidence="2 3" key="1">
    <citation type="journal article" date="2016" name="Nat. Commun.">
        <title>Thousands of microbial genomes shed light on interconnected biogeochemical processes in an aquifer system.</title>
        <authorList>
            <person name="Anantharaman K."/>
            <person name="Brown C.T."/>
            <person name="Hug L.A."/>
            <person name="Sharon I."/>
            <person name="Castelle C.J."/>
            <person name="Probst A.J."/>
            <person name="Thomas B.C."/>
            <person name="Singh A."/>
            <person name="Wilkins M.J."/>
            <person name="Karaoz U."/>
            <person name="Brodie E.L."/>
            <person name="Williams K.H."/>
            <person name="Hubbard S.S."/>
            <person name="Banfield J.F."/>
        </authorList>
    </citation>
    <scope>NUCLEOTIDE SEQUENCE [LARGE SCALE GENOMIC DNA]</scope>
</reference>
<dbReference type="AlphaFoldDB" id="A0A1F4T6M6"/>
<protein>
    <recommendedName>
        <fullName evidence="4">PEGA domain-containing protein</fullName>
    </recommendedName>
</protein>
<keyword evidence="1" id="KW-0732">Signal</keyword>
<organism evidence="2 3">
    <name type="scientific">candidate division WOR-1 bacterium RIFOXYC12_FULL_54_18</name>
    <dbReference type="NCBI Taxonomy" id="1802584"/>
    <lineage>
        <taxon>Bacteria</taxon>
        <taxon>Bacillati</taxon>
        <taxon>Saganbacteria</taxon>
    </lineage>
</organism>
<name>A0A1F4T6M6_UNCSA</name>
<dbReference type="EMBL" id="MEUG01000001">
    <property type="protein sequence ID" value="OGC28169.1"/>
    <property type="molecule type" value="Genomic_DNA"/>
</dbReference>
<gene>
    <name evidence="2" type="ORF">A3K49_04185</name>
</gene>